<dbReference type="InterPro" id="IPR054484">
    <property type="entry name" value="ComC_SSD"/>
</dbReference>
<evidence type="ECO:0000259" key="3">
    <source>
        <dbReference type="Pfam" id="PF23033"/>
    </source>
</evidence>
<feature type="domain" description="DUF7034" evidence="3">
    <location>
        <begin position="915"/>
        <end position="953"/>
    </location>
</feature>
<evidence type="ECO:0000256" key="1">
    <source>
        <dbReference type="SAM" id="Phobius"/>
    </source>
</evidence>
<keyword evidence="1" id="KW-0472">Membrane</keyword>
<dbReference type="InterPro" id="IPR056645">
    <property type="entry name" value="DUF7743"/>
</dbReference>
<feature type="domain" description="DUF7743" evidence="5">
    <location>
        <begin position="1740"/>
        <end position="1841"/>
    </location>
</feature>
<feature type="domain" description="ComC supersandwich" evidence="2">
    <location>
        <begin position="2449"/>
        <end position="2644"/>
    </location>
</feature>
<dbReference type="Pfam" id="PF23034">
    <property type="entry name" value="DUF7035"/>
    <property type="match status" value="2"/>
</dbReference>
<accession>A0A151Z949</accession>
<feature type="transmembrane region" description="Helical" evidence="1">
    <location>
        <begin position="6"/>
        <end position="26"/>
    </location>
</feature>
<feature type="domain" description="ComC supersandwich" evidence="2">
    <location>
        <begin position="1120"/>
        <end position="1314"/>
    </location>
</feature>
<evidence type="ECO:0000313" key="8">
    <source>
        <dbReference type="Proteomes" id="UP000076078"/>
    </source>
</evidence>
<feature type="domain" description="DUF7035" evidence="4">
    <location>
        <begin position="632"/>
        <end position="763"/>
    </location>
</feature>
<dbReference type="FunCoup" id="A0A151Z949">
    <property type="interactions" value="126"/>
</dbReference>
<keyword evidence="1" id="KW-0812">Transmembrane</keyword>
<dbReference type="OrthoDB" id="21427at2759"/>
<organism evidence="7 8">
    <name type="scientific">Tieghemostelium lacteum</name>
    <name type="common">Slime mold</name>
    <name type="synonym">Dictyostelium lacteum</name>
    <dbReference type="NCBI Taxonomy" id="361077"/>
    <lineage>
        <taxon>Eukaryota</taxon>
        <taxon>Amoebozoa</taxon>
        <taxon>Evosea</taxon>
        <taxon>Eumycetozoa</taxon>
        <taxon>Dictyostelia</taxon>
        <taxon>Dictyosteliales</taxon>
        <taxon>Raperosteliaceae</taxon>
        <taxon>Tieghemostelium</taxon>
    </lineage>
</organism>
<protein>
    <submittedName>
        <fullName evidence="7">EGF-like domain-containing protein</fullName>
    </submittedName>
</protein>
<dbReference type="Pfam" id="PF22933">
    <property type="entry name" value="ComC_SSD"/>
    <property type="match status" value="2"/>
</dbReference>
<feature type="domain" description="DUF7034" evidence="3">
    <location>
        <begin position="772"/>
        <end position="863"/>
    </location>
</feature>
<dbReference type="EMBL" id="LODT01000037">
    <property type="protein sequence ID" value="KYQ90456.1"/>
    <property type="molecule type" value="Genomic_DNA"/>
</dbReference>
<dbReference type="InterPro" id="IPR055463">
    <property type="entry name" value="DUF7035"/>
</dbReference>
<feature type="transmembrane region" description="Helical" evidence="1">
    <location>
        <begin position="2674"/>
        <end position="2698"/>
    </location>
</feature>
<dbReference type="Pfam" id="PF24893">
    <property type="entry name" value="DUF7743"/>
    <property type="match status" value="2"/>
</dbReference>
<dbReference type="OMA" id="NYDYLEW"/>
<comment type="caution">
    <text evidence="7">The sequence shown here is derived from an EMBL/GenBank/DDBJ whole genome shotgun (WGS) entry which is preliminary data.</text>
</comment>
<dbReference type="Proteomes" id="UP000076078">
    <property type="component" value="Unassembled WGS sequence"/>
</dbReference>
<feature type="domain" description="DUF7949" evidence="6">
    <location>
        <begin position="2385"/>
        <end position="2417"/>
    </location>
</feature>
<proteinExistence type="predicted"/>
<keyword evidence="1" id="KW-1133">Transmembrane helix</keyword>
<dbReference type="InterPro" id="IPR055462">
    <property type="entry name" value="DUF7034"/>
</dbReference>
<dbReference type="InterPro" id="IPR057709">
    <property type="entry name" value="DUF7949"/>
</dbReference>
<feature type="domain" description="DUF7035" evidence="4">
    <location>
        <begin position="1969"/>
        <end position="2101"/>
    </location>
</feature>
<dbReference type="PANTHER" id="PTHR31378">
    <property type="entry name" value="EGF-LIKE DOMAIN-CONTAINING PROTEIN-RELATED-RELATED"/>
    <property type="match status" value="1"/>
</dbReference>
<feature type="domain" description="DUF7034" evidence="3">
    <location>
        <begin position="2111"/>
        <end position="2201"/>
    </location>
</feature>
<dbReference type="InParanoid" id="A0A151Z949"/>
<keyword evidence="8" id="KW-1185">Reference proteome</keyword>
<dbReference type="Pfam" id="PF25820">
    <property type="entry name" value="DUF7949"/>
    <property type="match status" value="2"/>
</dbReference>
<evidence type="ECO:0000259" key="5">
    <source>
        <dbReference type="Pfam" id="PF24893"/>
    </source>
</evidence>
<reference evidence="7 8" key="1">
    <citation type="submission" date="2015-12" db="EMBL/GenBank/DDBJ databases">
        <title>Dictyostelia acquired genes for synthesis and detection of signals that induce cell-type specialization by lateral gene transfer from prokaryotes.</title>
        <authorList>
            <person name="Gloeckner G."/>
            <person name="Schaap P."/>
        </authorList>
    </citation>
    <scope>NUCLEOTIDE SEQUENCE [LARGE SCALE GENOMIC DNA]</scope>
    <source>
        <strain evidence="7 8">TK</strain>
    </source>
</reference>
<name>A0A151Z949_TIELA</name>
<sequence>MGYTNISVITYFFLLLYIGTTLAAVFKEITLPADYYAQTLVSGCSPKFNLLVESVSNEVIQLKDAASLNSLTSEIIYFNGTHKYMSFQYLTISLSTTQPINLLINSVETGIIYNYTCQGPPSITFSSVVYSDPEPNGLYITAPLTKLMVFSTSNIGGFFTFSVENAQPGVFHLIPGQTFKPIASNDTTSSFTLNNGWQTYTIIIPTFLSTTGGSFTSFYNPINILPFQSLITSYVGDNWKTFDYIHYLHSNGQLQYAQTYNPVQGTLNQTLFITQIRQIDPILYYSNVKLEMNYVEYLKPTPYAVNISNYGYVFSPSTLTPSIYIFEYVSGFRSMVSTLTGKSYLPYIPLNLADVYKIPYPTFPYGYKSGDVNNAVYSATPMLSKYTRSGSQTKFLDFSGVNIPSTYTNNEPDTVLPTLIKLEFIEYKFPSWILKITVSDDLSGVSFIKVGDIDLSTKDLVQGSIFNGVYETIIYPNQVSNGYNYLFNLYDNAFNCYYYQYSYDKTKYNIIFPPPMTPRLPSPAALTHINFNLTSSIVTLNFTVDNPQLYRPLITFNILNYYNQSYNNMQNAYFRWNSNTKLFENKFYLPNGLYYSNVDYQLEIYPFTFSPGILSSLLGPSAWLKPAQLVDADQFPPIVDSVSFSKTSIVVGQDVSIDITISINEHLHGLGYGNVTFTSDKDPVGHTFYFDNSTRITDNNYKFTIYFNNSNPQYCRPQTFKIGSIYLIDGEGYLSSYPSRDYFNPIYTVQINNDPIGFTTTCTATAVDTNGPTLTSFKVTPTVSSTLSYGYIDVGKAEPYRQFTVEFSITENESGILSKNLPVLYIEGLNSVIGFTAQLNGVGTLNQQNYKVTATLPYAFGYYSLKADYNPNITITPVDGTTNGSAGPVPTSPTIEYPDGLINSPISLRDYNNTGIITLSLYGIFDNYLNIKGYSVVDLRNAGFIGTLNTTCTYQPIIESTSPITEDGGVLILYGKRFKASARIYVQISYDNANFENANIIFNSGTIIEVSGVRATRIPYVVKLSIDLVVSDPFIVYPVLKPTVQPVITNPPVKCASDCGGSDHGDCTPNGCVCKSSWIGVDCLSAVVFIDKPAVNVTSPTTQAELPSGDTVTYSSLVSVHSIREITPNGTVVFNQTFSQWILTDISSNGSTKYLYFANLTKDLLVTNITVTLEWFNSTKIIEFAGQNLTMNPSTMKYNINITKYSFELGTNTLQVIFAASLQSSATEDTCSKKDFGDVPLSDLEYVKLKVNQNSLYGRFIKRGIIDQRVRSISNTLLDESGKPTESYQSQSMIAINVPHFFDNAMLDPDFSILVDSGDTDDTDANCGGQVKPLLSRNQIIGIAIGGAAFLLLSGFLGNSLTVTDFVIPKDYYGTTTGGCNPLFYFLVDVGSNVTFNVDLNGVTLTITTLDSNSTHRYCSLASISPIAASNSWNISLVINSVMTPSLYYYQCLFRFEEGVNANIIYLIETTLQKLLPFNIIYSQGFFSFTGQNSEIGVFTFVASPKLTENQPFNVFFIEYNENIQIQIQIDSSSILTSGGTRGDYTYYTPSKFTSLITNFVGVDYNGFGYAKYDFSYGVYYPVQGNGSTLLYISQVQMNQNILFATTTVTYTNILYPVSTPQGLGIPILALYFQPISPTPTTNIINLYTQSQIKGAVVSVPQKNYISGVKAQLLSGSSLEYITPYPTFPYGMISGTTNQYTMATVFLHPLYVQLTGMQTRQFTYAETTLVYTYFVSGFELDIDKPILKKIQFIPFKFSTWIIKVRAVDEISGISKIQIGPIEFTAKDLTYGSIYDGIFEKEIYPHQLAFGYQYQVKIFDNAYNLYSFEYTYDTYKYNVIFPQPMVPKLVSPKKMIQFTLSSGTLITMGSDNYNTVLEFNISDANPALYRPMLKINLLNLYNRSQENTYFTWNNAKKLFEFPLNLPGRLASQVLDYKLVVYPFTFGVQSLASLFSKDVAFIKINQTTETDQFPPIIDGVSYSPSSSVIITAGTTTRLEISVTIAEYMNGLAGGNITFGSDYDPIGFTFNFTDEFKDPINSNVYTFVVKFGPESYCIEAMYTITSVFLIDGKGFASVYPSMQYYNPLYNLLVDGVNFSFQVGCGTLPTDNVEPKLNSFSVVPYSNPLDICKGPSQRTVYIDFETSDQLSGILSKNLPTVYFEGLNDIIGFQPSIIDLTTNGSNYRYRFTVTLPYAFGLYSKITSTVPSSTTLNPIAITGVIPYPTTDSTQPVGPDLKQSVDAVIYLDQRGSIALSVYGIFDKAFNVKGYTFTDLQSFSSSYINITCNYGPIIESTSPITEDGGRLVLNGRRFRGTTVRVQVSYDLVNFENANVLYLSGMMVEIGSIKPTRIAFMVIITVDGVSEKITIWPILKPTVLPVISNPPVKCISDCGGSDHGDCTPNGCVCKSSWIGIDCLSTVVIIEKPKVNETSPTIQTELPSGDTVTYSSLVSVHSIREITPNGTVVFNQTFSQWILTDISSNSSTKYLYFVNFTKDSITTNITVTLEWFNSTKIIEFAGQNLTMNPSTMKYNVNITKYSFELGTNTLQIIFAASLQSSATEDTCSKKDFGDVPLSDLEYVKLKVNQNSLYGRFIKRGIIDQRVRSISNTLLDESGKPTESYQSQSMIAINVPHFFNNAMLDPDFSILVDSGDSDDTDDDNVNCGNNNDKPLLSRNQIIGIAIGGAAFLLLTGLLGYYLLFVKYRYSALGIKLLKTRS</sequence>
<evidence type="ECO:0000259" key="4">
    <source>
        <dbReference type="Pfam" id="PF23034"/>
    </source>
</evidence>
<evidence type="ECO:0000259" key="6">
    <source>
        <dbReference type="Pfam" id="PF25820"/>
    </source>
</evidence>
<feature type="domain" description="DUF7743" evidence="5">
    <location>
        <begin position="412"/>
        <end position="514"/>
    </location>
</feature>
<evidence type="ECO:0000259" key="2">
    <source>
        <dbReference type="Pfam" id="PF22933"/>
    </source>
</evidence>
<gene>
    <name evidence="7" type="ORF">DLAC_09079</name>
</gene>
<dbReference type="Pfam" id="PF23033">
    <property type="entry name" value="DUF7034"/>
    <property type="match status" value="3"/>
</dbReference>
<evidence type="ECO:0000313" key="7">
    <source>
        <dbReference type="EMBL" id="KYQ90456.1"/>
    </source>
</evidence>
<feature type="domain" description="DUF7949" evidence="6">
    <location>
        <begin position="1055"/>
        <end position="1086"/>
    </location>
</feature>